<dbReference type="EnsemblMetazoa" id="PPA40189.1">
    <property type="protein sequence ID" value="PPA40189.1"/>
    <property type="gene ID" value="WBGene00278558"/>
</dbReference>
<dbReference type="OrthoDB" id="5875139at2759"/>
<proteinExistence type="predicted"/>
<accession>A0A8R1UYV5</accession>
<keyword evidence="3" id="KW-1185">Reference proteome</keyword>
<accession>A0A2A6B472</accession>
<dbReference type="FunFam" id="1.10.340.70:FF:000018">
    <property type="entry name" value="Usp-48"/>
    <property type="match status" value="1"/>
</dbReference>
<name>A0A2A6B472_PRIPA</name>
<gene>
    <name evidence="2" type="primary">WBGene00278558</name>
</gene>
<evidence type="ECO:0000313" key="3">
    <source>
        <dbReference type="Proteomes" id="UP000005239"/>
    </source>
</evidence>
<dbReference type="Gene3D" id="1.10.340.70">
    <property type="match status" value="1"/>
</dbReference>
<organism evidence="2 3">
    <name type="scientific">Pristionchus pacificus</name>
    <name type="common">Parasitic nematode worm</name>
    <dbReference type="NCBI Taxonomy" id="54126"/>
    <lineage>
        <taxon>Eukaryota</taxon>
        <taxon>Metazoa</taxon>
        <taxon>Ecdysozoa</taxon>
        <taxon>Nematoda</taxon>
        <taxon>Chromadorea</taxon>
        <taxon>Rhabditida</taxon>
        <taxon>Rhabditina</taxon>
        <taxon>Diplogasteromorpha</taxon>
        <taxon>Diplogasteroidea</taxon>
        <taxon>Neodiplogasteridae</taxon>
        <taxon>Pristionchus</taxon>
    </lineage>
</organism>
<evidence type="ECO:0000313" key="2">
    <source>
        <dbReference type="EnsemblMetazoa" id="PPA40189.1"/>
    </source>
</evidence>
<evidence type="ECO:0000256" key="1">
    <source>
        <dbReference type="ARBA" id="ARBA00012493"/>
    </source>
</evidence>
<dbReference type="Proteomes" id="UP000005239">
    <property type="component" value="Unassembled WGS sequence"/>
</dbReference>
<dbReference type="PANTHER" id="PTHR37984:SF5">
    <property type="entry name" value="PROTEIN NYNRIN-LIKE"/>
    <property type="match status" value="1"/>
</dbReference>
<dbReference type="Pfam" id="PF17921">
    <property type="entry name" value="Integrase_H2C2"/>
    <property type="match status" value="1"/>
</dbReference>
<reference evidence="3" key="1">
    <citation type="journal article" date="2008" name="Nat. Genet.">
        <title>The Pristionchus pacificus genome provides a unique perspective on nematode lifestyle and parasitism.</title>
        <authorList>
            <person name="Dieterich C."/>
            <person name="Clifton S.W."/>
            <person name="Schuster L.N."/>
            <person name="Chinwalla A."/>
            <person name="Delehaunty K."/>
            <person name="Dinkelacker I."/>
            <person name="Fulton L."/>
            <person name="Fulton R."/>
            <person name="Godfrey J."/>
            <person name="Minx P."/>
            <person name="Mitreva M."/>
            <person name="Roeseler W."/>
            <person name="Tian H."/>
            <person name="Witte H."/>
            <person name="Yang S.P."/>
            <person name="Wilson R.K."/>
            <person name="Sommer R.J."/>
        </authorList>
    </citation>
    <scope>NUCLEOTIDE SEQUENCE [LARGE SCALE GENOMIC DNA]</scope>
    <source>
        <strain evidence="3">PS312</strain>
    </source>
</reference>
<dbReference type="AlphaFoldDB" id="A0A2A6B472"/>
<sequence>MAAHPPTGCSRIQPPVYEKHGSSSFSEFRASLYDYWNFIGSTLVDAKRMLPTVLKGEARIIYQSIPDQMRTDNSSMDRLMETFEQRLFSDTEIDLLKDELRSFKQSGRPVHSFAEDIRRAAEKAYPGNTDDIARTRDREAKEAFLSGLDDTIRVDVRKLAPPNFQVAIKNAQQMENIIRKEKKEEKIDSLIQGVNSLFTNPAQQEIIRVMKEGIDSPLSRKYGRKYSLQDGMLYLKERGRWTNPLKVILPEEDPQLEEIVRSFHTSPHLAAHAGVEKTLQLLADRAYWKGMREIVNNVCRSCPQCAKCKTNPHDNTVE</sequence>
<dbReference type="PANTHER" id="PTHR37984">
    <property type="entry name" value="PROTEIN CBG26694"/>
    <property type="match status" value="1"/>
</dbReference>
<reference evidence="2" key="2">
    <citation type="submission" date="2022-06" db="UniProtKB">
        <authorList>
            <consortium name="EnsemblMetazoa"/>
        </authorList>
    </citation>
    <scope>IDENTIFICATION</scope>
    <source>
        <strain evidence="2">PS312</strain>
    </source>
</reference>
<dbReference type="GO" id="GO:0003964">
    <property type="term" value="F:RNA-directed DNA polymerase activity"/>
    <property type="evidence" value="ECO:0007669"/>
    <property type="project" value="UniProtKB-EC"/>
</dbReference>
<dbReference type="InterPro" id="IPR005162">
    <property type="entry name" value="Retrotrans_gag_dom"/>
</dbReference>
<dbReference type="InterPro" id="IPR050951">
    <property type="entry name" value="Retrovirus_Pol_polyprotein"/>
</dbReference>
<dbReference type="InterPro" id="IPR041588">
    <property type="entry name" value="Integrase_H2C2"/>
</dbReference>
<protein>
    <recommendedName>
        <fullName evidence="1">RNA-directed DNA polymerase</fullName>
        <ecNumber evidence="1">2.7.7.49</ecNumber>
    </recommendedName>
</protein>
<dbReference type="EC" id="2.7.7.49" evidence="1"/>
<dbReference type="Pfam" id="PF03732">
    <property type="entry name" value="Retrotrans_gag"/>
    <property type="match status" value="1"/>
</dbReference>